<proteinExistence type="predicted"/>
<evidence type="ECO:0000313" key="2">
    <source>
        <dbReference type="EMBL" id="PPQ76975.1"/>
    </source>
</evidence>
<name>A0A409WEN3_9AGAR</name>
<sequence length="359" mass="42178">MARSAMKRAQDADPNLQRCLIENCSAHMAVQLRHVYDREEAAISSRMESLEWSWGLIQGSLNLDTSRNIFFVGESLYEMYKRRRWSLVPEEQVVRQFFYEGGRRPRKRRDFPKLQSQTFKYKFLPIRNMEDICITRQSEDNSVTIHEYPFPDFPTITSHVHPSFVLLHLASALCCIDREQYNAVVKEYPWLDKIDELCTSWLSRLPDNADRNPTFWPSHQAQSPSTSQPTSDDDISRTPPHRIPVLTEHPSDQNIENGRLNSPPSSTRALPRVIQKYPNFGQKRELAEPVKDPRPKKRRRLLTSTDLTRHDEHHEPEILEWRENHVSGWVNDYPAKPSAKAEPLLRRSTRVKRKPKRLY</sequence>
<organism evidence="2 3">
    <name type="scientific">Panaeolus cyanescens</name>
    <dbReference type="NCBI Taxonomy" id="181874"/>
    <lineage>
        <taxon>Eukaryota</taxon>
        <taxon>Fungi</taxon>
        <taxon>Dikarya</taxon>
        <taxon>Basidiomycota</taxon>
        <taxon>Agaricomycotina</taxon>
        <taxon>Agaricomycetes</taxon>
        <taxon>Agaricomycetidae</taxon>
        <taxon>Agaricales</taxon>
        <taxon>Agaricineae</taxon>
        <taxon>Galeropsidaceae</taxon>
        <taxon>Panaeolus</taxon>
    </lineage>
</organism>
<dbReference type="OrthoDB" id="3133596at2759"/>
<keyword evidence="3" id="KW-1185">Reference proteome</keyword>
<gene>
    <name evidence="2" type="ORF">CVT24_009481</name>
</gene>
<dbReference type="Proteomes" id="UP000284842">
    <property type="component" value="Unassembled WGS sequence"/>
</dbReference>
<feature type="region of interest" description="Disordered" evidence="1">
    <location>
        <begin position="334"/>
        <end position="359"/>
    </location>
</feature>
<accession>A0A409WEN3</accession>
<dbReference type="STRING" id="181874.A0A409WEN3"/>
<reference evidence="2 3" key="1">
    <citation type="journal article" date="2018" name="Evol. Lett.">
        <title>Horizontal gene cluster transfer increased hallucinogenic mushroom diversity.</title>
        <authorList>
            <person name="Reynolds H.T."/>
            <person name="Vijayakumar V."/>
            <person name="Gluck-Thaler E."/>
            <person name="Korotkin H.B."/>
            <person name="Matheny P.B."/>
            <person name="Slot J.C."/>
        </authorList>
    </citation>
    <scope>NUCLEOTIDE SEQUENCE [LARGE SCALE GENOMIC DNA]</scope>
    <source>
        <strain evidence="2 3">2629</strain>
    </source>
</reference>
<evidence type="ECO:0008006" key="4">
    <source>
        <dbReference type="Google" id="ProtNLM"/>
    </source>
</evidence>
<evidence type="ECO:0000313" key="3">
    <source>
        <dbReference type="Proteomes" id="UP000284842"/>
    </source>
</evidence>
<dbReference type="AlphaFoldDB" id="A0A409WEN3"/>
<feature type="compositionally biased region" description="Low complexity" evidence="1">
    <location>
        <begin position="217"/>
        <end position="230"/>
    </location>
</feature>
<protein>
    <recommendedName>
        <fullName evidence="4">HNH nuclease domain-containing protein</fullName>
    </recommendedName>
</protein>
<dbReference type="EMBL" id="NHTK01005509">
    <property type="protein sequence ID" value="PPQ76975.1"/>
    <property type="molecule type" value="Genomic_DNA"/>
</dbReference>
<feature type="compositionally biased region" description="Polar residues" evidence="1">
    <location>
        <begin position="252"/>
        <end position="268"/>
    </location>
</feature>
<feature type="region of interest" description="Disordered" evidence="1">
    <location>
        <begin position="212"/>
        <end position="311"/>
    </location>
</feature>
<evidence type="ECO:0000256" key="1">
    <source>
        <dbReference type="SAM" id="MobiDB-lite"/>
    </source>
</evidence>
<feature type="compositionally biased region" description="Basic and acidic residues" evidence="1">
    <location>
        <begin position="282"/>
        <end position="293"/>
    </location>
</feature>
<dbReference type="InParanoid" id="A0A409WEN3"/>
<comment type="caution">
    <text evidence="2">The sequence shown here is derived from an EMBL/GenBank/DDBJ whole genome shotgun (WGS) entry which is preliminary data.</text>
</comment>
<feature type="compositionally biased region" description="Basic residues" evidence="1">
    <location>
        <begin position="347"/>
        <end position="359"/>
    </location>
</feature>